<evidence type="ECO:0000256" key="3">
    <source>
        <dbReference type="ARBA" id="ARBA00022553"/>
    </source>
</evidence>
<organism evidence="5 6">
    <name type="scientific">Vibrio qinghaiensis</name>
    <dbReference type="NCBI Taxonomy" id="2025808"/>
    <lineage>
        <taxon>Bacteria</taxon>
        <taxon>Pseudomonadati</taxon>
        <taxon>Pseudomonadota</taxon>
        <taxon>Gammaproteobacteria</taxon>
        <taxon>Vibrionales</taxon>
        <taxon>Vibrionaceae</taxon>
        <taxon>Vibrio</taxon>
    </lineage>
</organism>
<dbReference type="Gene3D" id="1.10.1200.10">
    <property type="entry name" value="ACP-like"/>
    <property type="match status" value="1"/>
</dbReference>
<dbReference type="Gene3D" id="3.40.50.12780">
    <property type="entry name" value="N-terminal domain of ligase-like"/>
    <property type="match status" value="1"/>
</dbReference>
<dbReference type="InterPro" id="IPR009081">
    <property type="entry name" value="PP-bd_ACP"/>
</dbReference>
<evidence type="ECO:0000256" key="2">
    <source>
        <dbReference type="ARBA" id="ARBA00022450"/>
    </source>
</evidence>
<accession>A0A223N3K6</accession>
<dbReference type="InterPro" id="IPR023213">
    <property type="entry name" value="CAT-like_dom_sf"/>
</dbReference>
<dbReference type="AlphaFoldDB" id="A0A223N3K6"/>
<reference evidence="5 6" key="1">
    <citation type="submission" date="2017-08" db="EMBL/GenBank/DDBJ databases">
        <title>The Vibrio qinghaiensis sp.-Q67 is a luminous bacteria isolated firstly from Qinghai lake, Qinghai province, China, which has been proved to be very sensitive to detect environmental and food pollutants. Therefore, complete genome analysis of V. qinghaiensis sp.-Q67 highlights the potential application of this strain on detection of hazards in the contaminated environments.</title>
        <authorList>
            <person name="Gong L."/>
        </authorList>
    </citation>
    <scope>NUCLEOTIDE SEQUENCE [LARGE SCALE GENOMIC DNA]</scope>
    <source>
        <strain evidence="5 6">Q67</strain>
    </source>
</reference>
<dbReference type="RefSeq" id="WP_094501931.1">
    <property type="nucleotide sequence ID" value="NZ_CAWNHI010000002.1"/>
</dbReference>
<dbReference type="PANTHER" id="PTHR45527:SF1">
    <property type="entry name" value="FATTY ACID SYNTHASE"/>
    <property type="match status" value="1"/>
</dbReference>
<dbReference type="PANTHER" id="PTHR45527">
    <property type="entry name" value="NONRIBOSOMAL PEPTIDE SYNTHETASE"/>
    <property type="match status" value="1"/>
</dbReference>
<evidence type="ECO:0000259" key="4">
    <source>
        <dbReference type="PROSITE" id="PS50075"/>
    </source>
</evidence>
<proteinExistence type="predicted"/>
<dbReference type="CDD" id="cd05930">
    <property type="entry name" value="A_NRPS"/>
    <property type="match status" value="1"/>
</dbReference>
<keyword evidence="6" id="KW-1185">Reference proteome</keyword>
<dbReference type="GO" id="GO:0005737">
    <property type="term" value="C:cytoplasm"/>
    <property type="evidence" value="ECO:0007669"/>
    <property type="project" value="TreeGrafter"/>
</dbReference>
<feature type="domain" description="Carrier" evidence="4">
    <location>
        <begin position="504"/>
        <end position="579"/>
    </location>
</feature>
<dbReference type="GO" id="GO:0044550">
    <property type="term" value="P:secondary metabolite biosynthetic process"/>
    <property type="evidence" value="ECO:0007669"/>
    <property type="project" value="TreeGrafter"/>
</dbReference>
<dbReference type="KEGG" id="vqi:CCZ37_18105"/>
<dbReference type="PROSITE" id="PS50075">
    <property type="entry name" value="CARRIER"/>
    <property type="match status" value="1"/>
</dbReference>
<evidence type="ECO:0000313" key="6">
    <source>
        <dbReference type="Proteomes" id="UP000215148"/>
    </source>
</evidence>
<name>A0A223N3K6_9VIBR</name>
<dbReference type="InterPro" id="IPR001242">
    <property type="entry name" value="Condensation_dom"/>
</dbReference>
<dbReference type="InterPro" id="IPR042099">
    <property type="entry name" value="ANL_N_sf"/>
</dbReference>
<evidence type="ECO:0000256" key="1">
    <source>
        <dbReference type="ARBA" id="ARBA00001957"/>
    </source>
</evidence>
<dbReference type="InterPro" id="IPR010071">
    <property type="entry name" value="AA_adenyl_dom"/>
</dbReference>
<dbReference type="InterPro" id="IPR045851">
    <property type="entry name" value="AMP-bd_C_sf"/>
</dbReference>
<sequence length="1016" mass="114076">MKNNNPVFESISMQSSISPEEIAVIYKDKSLTYFELERLSNQLASYLVVQYPDRDKGKVAVYLEPSLILPVVILGIMKAGFSYVPLSSFQPTKRIQQILDDSGAFVIITDELLSKKSSMSECRTDKLNVAALDLADTSDGQLLPKVSHADLAYTLYTSGSTGMPKGVEVEHGSMAYYLNWFNNDLWPETQATLPLTSSLSFAAAVTQLFAPLLRGDTLHILPEGTLNNPQRLFDWYQNRTNAAIYCVPTIWNELLNYRSSVDSELSLPKTVFLSGEPVGDDIKQRTFDSIENVRLFNLYGPTETVANCAFTELEQDKPVTIGKALAGSELFLLDEKGALVTDNGVGEICLCGPGVARGYSNLPELSAERFFYHHGHRAHRTGDLGQFNASGDMVYLGRKDRQVKIHGVRVELGEIEANLRQHGEIADAAVKMVNGGLMAYLLTDKKPSAWELRAFLSERCPSAMIPVQFVYLEVFPKLPNGKLDSARLPDSAPVRPELNYDCSAPTNDLERDLVDIWQEVLGFSGLGVNDDFFDLGGNSLQAMRARTLIRHRLYSEIDFKLFFSNATPRKLAAVVPYYLADDLDDATPTPSEKNQQAQFEPLTSQQAYFLTLEQTSTNPRAYQPAFCIYLDGKANTKGVEWCLNRLLASNPVLTTQFDLDNFTAKEGGYRSEQVEILQRKVEHLTGKLSEMTHCELLDMADISDIDIDREPPIRLALLSKNDDEHVVVVRVHHAVFDHDSIGIFFEQFIQAYRAYVAGDYGFALHHQHHLSLKPHRGAMVDEESQMQFWLSTLNRYRAKGADSSLYPRADYPSPQGYTVELSQPFSRAIKDFAHAHNTTAYVVLLTLFNFVLNHETRYHNITIGLPVSNRALCQHDGQLGCFVNMVTYHEQVDQVDSIVRLIEASGKAIYSLIENQSVSYLELADEMRSKGWLEKLRFPVMFNYLSAMPEAVKVQGCHIKVQHIVEQSARCDLTLTVDDDEQLTLNFDYESTAFTQQQVTLLTEQYLALISGTLSM</sequence>
<keyword evidence="3" id="KW-0597">Phosphoprotein</keyword>
<dbReference type="Pfam" id="PF00668">
    <property type="entry name" value="Condensation"/>
    <property type="match status" value="1"/>
</dbReference>
<dbReference type="InterPro" id="IPR036736">
    <property type="entry name" value="ACP-like_sf"/>
</dbReference>
<dbReference type="SUPFAM" id="SSF47336">
    <property type="entry name" value="ACP-like"/>
    <property type="match status" value="1"/>
</dbReference>
<dbReference type="SUPFAM" id="SSF52777">
    <property type="entry name" value="CoA-dependent acyltransferases"/>
    <property type="match status" value="2"/>
</dbReference>
<dbReference type="GO" id="GO:0003824">
    <property type="term" value="F:catalytic activity"/>
    <property type="evidence" value="ECO:0007669"/>
    <property type="project" value="InterPro"/>
</dbReference>
<dbReference type="InterPro" id="IPR000873">
    <property type="entry name" value="AMP-dep_synth/lig_dom"/>
</dbReference>
<dbReference type="GO" id="GO:0043041">
    <property type="term" value="P:amino acid activation for nonribosomal peptide biosynthetic process"/>
    <property type="evidence" value="ECO:0007669"/>
    <property type="project" value="TreeGrafter"/>
</dbReference>
<dbReference type="Pfam" id="PF00550">
    <property type="entry name" value="PP-binding"/>
    <property type="match status" value="1"/>
</dbReference>
<dbReference type="Gene3D" id="3.30.300.30">
    <property type="match status" value="1"/>
</dbReference>
<dbReference type="EMBL" id="CP022742">
    <property type="protein sequence ID" value="ASU24358.1"/>
    <property type="molecule type" value="Genomic_DNA"/>
</dbReference>
<dbReference type="Proteomes" id="UP000215148">
    <property type="component" value="Chromosome 2"/>
</dbReference>
<dbReference type="NCBIfam" id="TIGR01733">
    <property type="entry name" value="AA-adenyl-dom"/>
    <property type="match status" value="1"/>
</dbReference>
<comment type="cofactor">
    <cofactor evidence="1">
        <name>pantetheine 4'-phosphate</name>
        <dbReference type="ChEBI" id="CHEBI:47942"/>
    </cofactor>
</comment>
<dbReference type="Pfam" id="PF00501">
    <property type="entry name" value="AMP-binding"/>
    <property type="match status" value="1"/>
</dbReference>
<gene>
    <name evidence="5" type="ORF">CCZ37_18105</name>
</gene>
<dbReference type="Gene3D" id="3.30.559.10">
    <property type="entry name" value="Chloramphenicol acetyltransferase-like domain"/>
    <property type="match status" value="1"/>
</dbReference>
<protein>
    <submittedName>
        <fullName evidence="5">Non-ribosomal peptide synthetase</fullName>
    </submittedName>
</protein>
<dbReference type="InterPro" id="IPR006162">
    <property type="entry name" value="Ppantetheine_attach_site"/>
</dbReference>
<dbReference type="PROSITE" id="PS00012">
    <property type="entry name" value="PHOSPHOPANTETHEINE"/>
    <property type="match status" value="1"/>
</dbReference>
<keyword evidence="2" id="KW-0596">Phosphopantetheine</keyword>
<evidence type="ECO:0000313" key="5">
    <source>
        <dbReference type="EMBL" id="ASU24358.1"/>
    </source>
</evidence>
<dbReference type="GO" id="GO:0031177">
    <property type="term" value="F:phosphopantetheine binding"/>
    <property type="evidence" value="ECO:0007669"/>
    <property type="project" value="TreeGrafter"/>
</dbReference>
<dbReference type="Gene3D" id="3.30.559.30">
    <property type="entry name" value="Nonribosomal peptide synthetase, condensation domain"/>
    <property type="match status" value="1"/>
</dbReference>
<dbReference type="SUPFAM" id="SSF56801">
    <property type="entry name" value="Acetyl-CoA synthetase-like"/>
    <property type="match status" value="1"/>
</dbReference>